<accession>A0A7G5B7W4</accession>
<organism evidence="1 2">
    <name type="scientific">Ralstonia phage Albius</name>
    <dbReference type="NCBI Taxonomy" id="2759712"/>
    <lineage>
        <taxon>Viruses</taxon>
        <taxon>Duplodnaviria</taxon>
        <taxon>Heunggongvirae</taxon>
        <taxon>Uroviricota</taxon>
        <taxon>Caudoviricetes</taxon>
        <taxon>Rahariannevirus</taxon>
        <taxon>Rahariannevirus raharianne</taxon>
    </lineage>
</organism>
<sequence>MSITPTFSGEVQLASWSESHNGGCKVTFWLQSPEDLDAFRALTVRKGNTAGHRFMAALVEISDDEQPVQPESEAPKGGQLAKLAGMLCDQPDFWAFLNWCDANGGQIISSAEDAANFVREVCGVASRAELDHNHYAAERFHMEIRLPYVRWQAGDRR</sequence>
<reference evidence="1 2" key="1">
    <citation type="submission" date="2020-07" db="EMBL/GenBank/DDBJ databases">
        <title>Ralstonia phages.</title>
        <authorList>
            <person name="Trotereau A."/>
            <person name="Boyer C."/>
            <person name="Torres-Barcelo C."/>
        </authorList>
    </citation>
    <scope>NUCLEOTIDE SEQUENCE [LARGE SCALE GENOMIC DNA]</scope>
</reference>
<proteinExistence type="predicted"/>
<dbReference type="Proteomes" id="UP000515258">
    <property type="component" value="Segment"/>
</dbReference>
<name>A0A7G5B7W4_9CAUD</name>
<protein>
    <submittedName>
        <fullName evidence="1">Uncharacterized protein</fullName>
    </submittedName>
</protein>
<dbReference type="EMBL" id="MT740726">
    <property type="protein sequence ID" value="QMV32387.1"/>
    <property type="molecule type" value="Genomic_DNA"/>
</dbReference>
<gene>
    <name evidence="1" type="ORF">U2_00012</name>
</gene>
<evidence type="ECO:0000313" key="2">
    <source>
        <dbReference type="Proteomes" id="UP000515258"/>
    </source>
</evidence>
<evidence type="ECO:0000313" key="1">
    <source>
        <dbReference type="EMBL" id="QMV32387.1"/>
    </source>
</evidence>